<evidence type="ECO:0000313" key="2">
    <source>
        <dbReference type="Proteomes" id="UP001044222"/>
    </source>
</evidence>
<evidence type="ECO:0000313" key="1">
    <source>
        <dbReference type="EMBL" id="KAG5855970.1"/>
    </source>
</evidence>
<feature type="non-terminal residue" evidence="1">
    <location>
        <position position="110"/>
    </location>
</feature>
<comment type="caution">
    <text evidence="1">The sequence shown here is derived from an EMBL/GenBank/DDBJ whole genome shotgun (WGS) entry which is preliminary data.</text>
</comment>
<reference evidence="1" key="1">
    <citation type="submission" date="2021-01" db="EMBL/GenBank/DDBJ databases">
        <title>A chromosome-scale assembly of European eel, Anguilla anguilla.</title>
        <authorList>
            <person name="Henkel C."/>
            <person name="Jong-Raadsen S.A."/>
            <person name="Dufour S."/>
            <person name="Weltzien F.-A."/>
            <person name="Palstra A.P."/>
            <person name="Pelster B."/>
            <person name="Spaink H.P."/>
            <person name="Van Den Thillart G.E."/>
            <person name="Jansen H."/>
            <person name="Zahm M."/>
            <person name="Klopp C."/>
            <person name="Cedric C."/>
            <person name="Louis A."/>
            <person name="Berthelot C."/>
            <person name="Parey E."/>
            <person name="Roest Crollius H."/>
            <person name="Montfort J."/>
            <person name="Robinson-Rechavi M."/>
            <person name="Bucao C."/>
            <person name="Bouchez O."/>
            <person name="Gislard M."/>
            <person name="Lluch J."/>
            <person name="Milhes M."/>
            <person name="Lampietro C."/>
            <person name="Lopez Roques C."/>
            <person name="Donnadieu C."/>
            <person name="Braasch I."/>
            <person name="Desvignes T."/>
            <person name="Postlethwait J."/>
            <person name="Bobe J."/>
            <person name="Guiguen Y."/>
            <person name="Dirks R."/>
        </authorList>
    </citation>
    <scope>NUCLEOTIDE SEQUENCE</scope>
    <source>
        <strain evidence="1">Tag_6206</strain>
        <tissue evidence="1">Liver</tissue>
    </source>
</reference>
<keyword evidence="2" id="KW-1185">Reference proteome</keyword>
<sequence length="110" mass="12742">MFFMLCGRATMKTRTHQVRTLKLTLMKNDVISNCELIQLRINFMSFCEVDGHTRGVCLFHHPCSIHWGHNTAEGEARWCLDFKELSMPITYHPVQCTHGGVDLSDQLIQY</sequence>
<protein>
    <submittedName>
        <fullName evidence="1">Uncharacterized protein</fullName>
    </submittedName>
</protein>
<dbReference type="Proteomes" id="UP001044222">
    <property type="component" value="Unassembled WGS sequence"/>
</dbReference>
<dbReference type="AlphaFoldDB" id="A0A9D3MZ33"/>
<accession>A0A9D3MZ33</accession>
<gene>
    <name evidence="1" type="ORF">ANANG_G00002720</name>
</gene>
<organism evidence="1 2">
    <name type="scientific">Anguilla anguilla</name>
    <name type="common">European freshwater eel</name>
    <name type="synonym">Muraena anguilla</name>
    <dbReference type="NCBI Taxonomy" id="7936"/>
    <lineage>
        <taxon>Eukaryota</taxon>
        <taxon>Metazoa</taxon>
        <taxon>Chordata</taxon>
        <taxon>Craniata</taxon>
        <taxon>Vertebrata</taxon>
        <taxon>Euteleostomi</taxon>
        <taxon>Actinopterygii</taxon>
        <taxon>Neopterygii</taxon>
        <taxon>Teleostei</taxon>
        <taxon>Anguilliformes</taxon>
        <taxon>Anguillidae</taxon>
        <taxon>Anguilla</taxon>
    </lineage>
</organism>
<name>A0A9D3MZ33_ANGAN</name>
<proteinExistence type="predicted"/>
<dbReference type="EMBL" id="JAFIRN010000001">
    <property type="protein sequence ID" value="KAG5855970.1"/>
    <property type="molecule type" value="Genomic_DNA"/>
</dbReference>